<keyword evidence="1" id="KW-0732">Signal</keyword>
<accession>A0A4V5ZZI0</accession>
<evidence type="ECO:0000256" key="1">
    <source>
        <dbReference type="SAM" id="SignalP"/>
    </source>
</evidence>
<feature type="signal peptide" evidence="1">
    <location>
        <begin position="1"/>
        <end position="15"/>
    </location>
</feature>
<evidence type="ECO:0000313" key="3">
    <source>
        <dbReference type="Proteomes" id="UP000298663"/>
    </source>
</evidence>
<gene>
    <name evidence="2" type="ORF">L596_023249</name>
</gene>
<proteinExistence type="predicted"/>
<name>A0A4V5ZZI0_STECR</name>
<protein>
    <recommendedName>
        <fullName evidence="4">SXP/RAL-2 family protein Ani s 5-like cation-binding domain-containing protein</fullName>
    </recommendedName>
</protein>
<evidence type="ECO:0000313" key="2">
    <source>
        <dbReference type="EMBL" id="TKR67035.1"/>
    </source>
</evidence>
<dbReference type="EMBL" id="AZBU02000008">
    <property type="protein sequence ID" value="TKR67035.1"/>
    <property type="molecule type" value="Genomic_DNA"/>
</dbReference>
<keyword evidence="3" id="KW-1185">Reference proteome</keyword>
<reference evidence="2 3" key="1">
    <citation type="journal article" date="2015" name="Genome Biol.">
        <title>Comparative genomics of Steinernema reveals deeply conserved gene regulatory networks.</title>
        <authorList>
            <person name="Dillman A.R."/>
            <person name="Macchietto M."/>
            <person name="Porter C.F."/>
            <person name="Rogers A."/>
            <person name="Williams B."/>
            <person name="Antoshechkin I."/>
            <person name="Lee M.M."/>
            <person name="Goodwin Z."/>
            <person name="Lu X."/>
            <person name="Lewis E.E."/>
            <person name="Goodrich-Blair H."/>
            <person name="Stock S.P."/>
            <person name="Adams B.J."/>
            <person name="Sternberg P.W."/>
            <person name="Mortazavi A."/>
        </authorList>
    </citation>
    <scope>NUCLEOTIDE SEQUENCE [LARGE SCALE GENOMIC DNA]</scope>
    <source>
        <strain evidence="2 3">ALL</strain>
    </source>
</reference>
<reference evidence="2 3" key="2">
    <citation type="journal article" date="2019" name="G3 (Bethesda)">
        <title>Hybrid Assembly of the Genome of the Entomopathogenic Nematode Steinernema carpocapsae Identifies the X-Chromosome.</title>
        <authorList>
            <person name="Serra L."/>
            <person name="Macchietto M."/>
            <person name="Macias-Munoz A."/>
            <person name="McGill C.J."/>
            <person name="Rodriguez I.M."/>
            <person name="Rodriguez B."/>
            <person name="Murad R."/>
            <person name="Mortazavi A."/>
        </authorList>
    </citation>
    <scope>NUCLEOTIDE SEQUENCE [LARGE SCALE GENOMIC DNA]</scope>
    <source>
        <strain evidence="2 3">ALL</strain>
    </source>
</reference>
<dbReference type="OrthoDB" id="10425944at2759"/>
<sequence length="209" mass="24037">MRLLVFSILFGHAFAFSYVSFDNGGGRMEPVIPEHHQVFALFMEEPTISFIISLGSKELEAVKQAKLDAKGRHLSDEEFSDLLGNYSKVTKGQFEMMIAENKLMQKNLVGNAKKVVQEIDDGLKEMDEQFTREDVKRWLVEVAAKLSNLTSAERDSIIRILPHKGLLMSYTGILKVRNMNDAEGYMKEVMMLYGQYRHPENLRPYRVRK</sequence>
<dbReference type="AlphaFoldDB" id="A0A4V5ZZI0"/>
<feature type="chain" id="PRO_5020349994" description="SXP/RAL-2 family protein Ani s 5-like cation-binding domain-containing protein" evidence="1">
    <location>
        <begin position="16"/>
        <end position="209"/>
    </location>
</feature>
<organism evidence="2 3">
    <name type="scientific">Steinernema carpocapsae</name>
    <name type="common">Entomopathogenic nematode</name>
    <dbReference type="NCBI Taxonomy" id="34508"/>
    <lineage>
        <taxon>Eukaryota</taxon>
        <taxon>Metazoa</taxon>
        <taxon>Ecdysozoa</taxon>
        <taxon>Nematoda</taxon>
        <taxon>Chromadorea</taxon>
        <taxon>Rhabditida</taxon>
        <taxon>Tylenchina</taxon>
        <taxon>Panagrolaimomorpha</taxon>
        <taxon>Strongyloidoidea</taxon>
        <taxon>Steinernematidae</taxon>
        <taxon>Steinernema</taxon>
    </lineage>
</organism>
<dbReference type="Proteomes" id="UP000298663">
    <property type="component" value="Unassembled WGS sequence"/>
</dbReference>
<comment type="caution">
    <text evidence="2">The sequence shown here is derived from an EMBL/GenBank/DDBJ whole genome shotgun (WGS) entry which is preliminary data.</text>
</comment>
<evidence type="ECO:0008006" key="4">
    <source>
        <dbReference type="Google" id="ProtNLM"/>
    </source>
</evidence>